<proteinExistence type="predicted"/>
<reference evidence="2 3" key="1">
    <citation type="submission" date="2019-06" db="EMBL/GenBank/DDBJ databases">
        <title>A chromosome-scale genome assembly of the striped catfish, Pangasianodon hypophthalmus.</title>
        <authorList>
            <person name="Wen M."/>
            <person name="Zahm M."/>
            <person name="Roques C."/>
            <person name="Cabau C."/>
            <person name="Klopp C."/>
            <person name="Donnadieu C."/>
            <person name="Jouanno E."/>
            <person name="Avarre J.-C."/>
            <person name="Campet M."/>
            <person name="Ha T.T.T."/>
            <person name="Dugue R."/>
            <person name="Lampietro C."/>
            <person name="Louis A."/>
            <person name="Herpin A."/>
            <person name="Echchiki A."/>
            <person name="Berthelot C."/>
            <person name="Parey E."/>
            <person name="Roest-Crollius H."/>
            <person name="Braasch I."/>
            <person name="Postlethwait J."/>
            <person name="Bobe J."/>
            <person name="Montfort J."/>
            <person name="Bouchez O."/>
            <person name="Begum T."/>
            <person name="Schartl M."/>
            <person name="Guiguen Y."/>
        </authorList>
    </citation>
    <scope>NUCLEOTIDE SEQUENCE [LARGE SCALE GENOMIC DNA]</scope>
    <source>
        <strain evidence="2 3">Indonesia</strain>
        <tissue evidence="2">Blood</tissue>
    </source>
</reference>
<protein>
    <submittedName>
        <fullName evidence="2">Uncharacterized protein</fullName>
    </submittedName>
</protein>
<sequence length="80" mass="8855">MLGGDDDAAHHVTPRRHSHACRRQQAVGRRRRGAERRGECLHHQQHGAPGALRSLTARLHTLSAKTTAQTHTCRLCHPTG</sequence>
<dbReference type="EMBL" id="VFJC01000006">
    <property type="protein sequence ID" value="KAB5577287.1"/>
    <property type="molecule type" value="Genomic_DNA"/>
</dbReference>
<organism evidence="2 3">
    <name type="scientific">Pangasianodon hypophthalmus</name>
    <name type="common">Striped catfish</name>
    <name type="synonym">Helicophagus hypophthalmus</name>
    <dbReference type="NCBI Taxonomy" id="310915"/>
    <lineage>
        <taxon>Eukaryota</taxon>
        <taxon>Metazoa</taxon>
        <taxon>Chordata</taxon>
        <taxon>Craniata</taxon>
        <taxon>Vertebrata</taxon>
        <taxon>Euteleostomi</taxon>
        <taxon>Actinopterygii</taxon>
        <taxon>Neopterygii</taxon>
        <taxon>Teleostei</taxon>
        <taxon>Ostariophysi</taxon>
        <taxon>Siluriformes</taxon>
        <taxon>Pangasiidae</taxon>
        <taxon>Pangasianodon</taxon>
    </lineage>
</organism>
<gene>
    <name evidence="2" type="ORF">PHYPO_G00208160</name>
</gene>
<name>A0A5N5PDD0_PANHP</name>
<evidence type="ECO:0000256" key="1">
    <source>
        <dbReference type="SAM" id="MobiDB-lite"/>
    </source>
</evidence>
<comment type="caution">
    <text evidence="2">The sequence shown here is derived from an EMBL/GenBank/DDBJ whole genome shotgun (WGS) entry which is preliminary data.</text>
</comment>
<dbReference type="Proteomes" id="UP000327468">
    <property type="component" value="Chromosome 5"/>
</dbReference>
<evidence type="ECO:0000313" key="2">
    <source>
        <dbReference type="EMBL" id="KAB5577287.1"/>
    </source>
</evidence>
<feature type="compositionally biased region" description="Basic residues" evidence="1">
    <location>
        <begin position="12"/>
        <end position="34"/>
    </location>
</feature>
<keyword evidence="3" id="KW-1185">Reference proteome</keyword>
<dbReference type="AlphaFoldDB" id="A0A5N5PDD0"/>
<feature type="region of interest" description="Disordered" evidence="1">
    <location>
        <begin position="1"/>
        <end position="51"/>
    </location>
</feature>
<evidence type="ECO:0000313" key="3">
    <source>
        <dbReference type="Proteomes" id="UP000327468"/>
    </source>
</evidence>
<accession>A0A5N5PDD0</accession>